<proteinExistence type="predicted"/>
<dbReference type="EMBL" id="JAPFFM010000017">
    <property type="protein sequence ID" value="KAJ6695020.1"/>
    <property type="molecule type" value="Genomic_DNA"/>
</dbReference>
<name>A0A9Q0PV63_9ROSI</name>
<sequence length="142" mass="16051">MDMHQHRKRLRLHLLAVNQAGEEMFEREWKSYNEFLPVRIVTLNIFKESRGDYAFVLKLRDLLPLTLVTCRNRNHDSDQNMVAVGGYKSLDRRGGDGNRSSRITVGSRVGLSPVLVPMVLCEMKSRLSARIGGAEQSGLPGL</sequence>
<accession>A0A9Q0PV63</accession>
<gene>
    <name evidence="1" type="ORF">OIU74_014211</name>
</gene>
<reference evidence="1" key="1">
    <citation type="submission" date="2022-11" db="EMBL/GenBank/DDBJ databases">
        <authorList>
            <person name="Hyden B.L."/>
            <person name="Feng K."/>
            <person name="Yates T."/>
            <person name="Jawdy S."/>
            <person name="Smart L.B."/>
            <person name="Muchero W."/>
        </authorList>
    </citation>
    <scope>NUCLEOTIDE SEQUENCE</scope>
    <source>
        <tissue evidence="1">Shoot tip</tissue>
    </source>
</reference>
<evidence type="ECO:0000313" key="2">
    <source>
        <dbReference type="Proteomes" id="UP001151752"/>
    </source>
</evidence>
<dbReference type="Proteomes" id="UP001151752">
    <property type="component" value="Chromosome 3"/>
</dbReference>
<reference evidence="1" key="2">
    <citation type="journal article" date="2023" name="Int. J. Mol. Sci.">
        <title>De Novo Assembly and Annotation of 11 Diverse Shrub Willow (Salix) Genomes Reveals Novel Gene Organization in Sex-Linked Regions.</title>
        <authorList>
            <person name="Hyden B."/>
            <person name="Feng K."/>
            <person name="Yates T.B."/>
            <person name="Jawdy S."/>
            <person name="Cereghino C."/>
            <person name="Smart L.B."/>
            <person name="Muchero W."/>
        </authorList>
    </citation>
    <scope>NUCLEOTIDE SEQUENCE</scope>
    <source>
        <tissue evidence="1">Shoot tip</tissue>
    </source>
</reference>
<comment type="caution">
    <text evidence="1">The sequence shown here is derived from an EMBL/GenBank/DDBJ whole genome shotgun (WGS) entry which is preliminary data.</text>
</comment>
<dbReference type="AlphaFoldDB" id="A0A9Q0PV63"/>
<protein>
    <submittedName>
        <fullName evidence="1">Uncharacterized protein</fullName>
    </submittedName>
</protein>
<organism evidence="1 2">
    <name type="scientific">Salix koriyanagi</name>
    <dbReference type="NCBI Taxonomy" id="2511006"/>
    <lineage>
        <taxon>Eukaryota</taxon>
        <taxon>Viridiplantae</taxon>
        <taxon>Streptophyta</taxon>
        <taxon>Embryophyta</taxon>
        <taxon>Tracheophyta</taxon>
        <taxon>Spermatophyta</taxon>
        <taxon>Magnoliopsida</taxon>
        <taxon>eudicotyledons</taxon>
        <taxon>Gunneridae</taxon>
        <taxon>Pentapetalae</taxon>
        <taxon>rosids</taxon>
        <taxon>fabids</taxon>
        <taxon>Malpighiales</taxon>
        <taxon>Salicaceae</taxon>
        <taxon>Saliceae</taxon>
        <taxon>Salix</taxon>
    </lineage>
</organism>
<evidence type="ECO:0000313" key="1">
    <source>
        <dbReference type="EMBL" id="KAJ6695020.1"/>
    </source>
</evidence>
<keyword evidence="2" id="KW-1185">Reference proteome</keyword>